<feature type="region of interest" description="Disordered" evidence="1">
    <location>
        <begin position="60"/>
        <end position="88"/>
    </location>
</feature>
<feature type="compositionally biased region" description="Low complexity" evidence="1">
    <location>
        <begin position="15"/>
        <end position="30"/>
    </location>
</feature>
<dbReference type="EMBL" id="LSRX01001048">
    <property type="protein sequence ID" value="OLP84348.1"/>
    <property type="molecule type" value="Genomic_DNA"/>
</dbReference>
<dbReference type="Proteomes" id="UP000186817">
    <property type="component" value="Unassembled WGS sequence"/>
</dbReference>
<name>A0A1Q9CN45_SYMMI</name>
<dbReference type="AlphaFoldDB" id="A0A1Q9CN45"/>
<feature type="region of interest" description="Disordered" evidence="1">
    <location>
        <begin position="1"/>
        <end position="48"/>
    </location>
</feature>
<evidence type="ECO:0000256" key="1">
    <source>
        <dbReference type="SAM" id="MobiDB-lite"/>
    </source>
</evidence>
<protein>
    <submittedName>
        <fullName evidence="2">Uncharacterized protein</fullName>
    </submittedName>
</protein>
<evidence type="ECO:0000313" key="3">
    <source>
        <dbReference type="Proteomes" id="UP000186817"/>
    </source>
</evidence>
<evidence type="ECO:0000313" key="2">
    <source>
        <dbReference type="EMBL" id="OLP84348.1"/>
    </source>
</evidence>
<keyword evidence="3" id="KW-1185">Reference proteome</keyword>
<proteinExistence type="predicted"/>
<sequence length="162" mass="17754">MEGFLFQALQRKASKASTKESASPTSSSTRSRSHGPGTPKKTPALGAIYNLVKPRNIVKLSSRSDLDRKVEAPQPGAVNSKSEDLGEGRREAMRELELGAFLVDVAKHPKTFEASVELRRDRMERKLRAGERLFGESTQTEAVQAGTPDCGILRCMQVTVQL</sequence>
<feature type="compositionally biased region" description="Basic and acidic residues" evidence="1">
    <location>
        <begin position="62"/>
        <end position="71"/>
    </location>
</feature>
<gene>
    <name evidence="2" type="ORF">AK812_SmicGene34787</name>
</gene>
<comment type="caution">
    <text evidence="2">The sequence shown here is derived from an EMBL/GenBank/DDBJ whole genome shotgun (WGS) entry which is preliminary data.</text>
</comment>
<reference evidence="2 3" key="1">
    <citation type="submission" date="2016-02" db="EMBL/GenBank/DDBJ databases">
        <title>Genome analysis of coral dinoflagellate symbionts highlights evolutionary adaptations to a symbiotic lifestyle.</title>
        <authorList>
            <person name="Aranda M."/>
            <person name="Li Y."/>
            <person name="Liew Y.J."/>
            <person name="Baumgarten S."/>
            <person name="Simakov O."/>
            <person name="Wilson M."/>
            <person name="Piel J."/>
            <person name="Ashoor H."/>
            <person name="Bougouffa S."/>
            <person name="Bajic V.B."/>
            <person name="Ryu T."/>
            <person name="Ravasi T."/>
            <person name="Bayer T."/>
            <person name="Micklem G."/>
            <person name="Kim H."/>
            <person name="Bhak J."/>
            <person name="Lajeunesse T.C."/>
            <person name="Voolstra C.R."/>
        </authorList>
    </citation>
    <scope>NUCLEOTIDE SEQUENCE [LARGE SCALE GENOMIC DNA]</scope>
    <source>
        <strain evidence="2 3">CCMP2467</strain>
    </source>
</reference>
<organism evidence="2 3">
    <name type="scientific">Symbiodinium microadriaticum</name>
    <name type="common">Dinoflagellate</name>
    <name type="synonym">Zooxanthella microadriatica</name>
    <dbReference type="NCBI Taxonomy" id="2951"/>
    <lineage>
        <taxon>Eukaryota</taxon>
        <taxon>Sar</taxon>
        <taxon>Alveolata</taxon>
        <taxon>Dinophyceae</taxon>
        <taxon>Suessiales</taxon>
        <taxon>Symbiodiniaceae</taxon>
        <taxon>Symbiodinium</taxon>
    </lineage>
</organism>
<accession>A0A1Q9CN45</accession>